<comment type="caution">
    <text evidence="1">The sequence shown here is derived from an EMBL/GenBank/DDBJ whole genome shotgun (WGS) entry which is preliminary data.</text>
</comment>
<dbReference type="PANTHER" id="PTHR10000">
    <property type="entry name" value="PHOSPHOSERINE PHOSPHATASE"/>
    <property type="match status" value="1"/>
</dbReference>
<dbReference type="InterPro" id="IPR023214">
    <property type="entry name" value="HAD_sf"/>
</dbReference>
<dbReference type="PANTHER" id="PTHR10000:SF8">
    <property type="entry name" value="HAD SUPERFAMILY HYDROLASE-LIKE, TYPE 3"/>
    <property type="match status" value="1"/>
</dbReference>
<dbReference type="SFLD" id="SFLDG01140">
    <property type="entry name" value="C2.B:_Phosphomannomutase_and_P"/>
    <property type="match status" value="1"/>
</dbReference>
<keyword evidence="1" id="KW-0378">Hydrolase</keyword>
<proteinExistence type="predicted"/>
<gene>
    <name evidence="1" type="ORF">FYJ75_00510</name>
</gene>
<organism evidence="1 2">
    <name type="scientific">Roseburia porci</name>
    <dbReference type="NCBI Taxonomy" id="2605790"/>
    <lineage>
        <taxon>Bacteria</taxon>
        <taxon>Bacillati</taxon>
        <taxon>Bacillota</taxon>
        <taxon>Clostridia</taxon>
        <taxon>Lachnospirales</taxon>
        <taxon>Lachnospiraceae</taxon>
        <taxon>Roseburia</taxon>
    </lineage>
</organism>
<dbReference type="NCBIfam" id="TIGR01484">
    <property type="entry name" value="HAD-SF-IIB"/>
    <property type="match status" value="1"/>
</dbReference>
<dbReference type="NCBIfam" id="TIGR00099">
    <property type="entry name" value="Cof-subfamily"/>
    <property type="match status" value="1"/>
</dbReference>
<protein>
    <submittedName>
        <fullName evidence="1">HAD family hydrolase</fullName>
    </submittedName>
</protein>
<dbReference type="EMBL" id="VUNI01000001">
    <property type="protein sequence ID" value="MST73514.1"/>
    <property type="molecule type" value="Genomic_DNA"/>
</dbReference>
<accession>A0A6L5YM21</accession>
<name>A0A6L5YM21_9FIRM</name>
<dbReference type="Gene3D" id="3.40.50.1000">
    <property type="entry name" value="HAD superfamily/HAD-like"/>
    <property type="match status" value="1"/>
</dbReference>
<reference evidence="1 2" key="1">
    <citation type="submission" date="2019-08" db="EMBL/GenBank/DDBJ databases">
        <title>In-depth cultivation of the pig gut microbiome towards novel bacterial diversity and tailored functional studies.</title>
        <authorList>
            <person name="Wylensek D."/>
            <person name="Hitch T.C.A."/>
            <person name="Clavel T."/>
        </authorList>
    </citation>
    <scope>NUCLEOTIDE SEQUENCE [LARGE SCALE GENOMIC DNA]</scope>
    <source>
        <strain evidence="1 2">MUC/MUC-530-WT-4D</strain>
    </source>
</reference>
<dbReference type="Gene3D" id="3.30.1240.10">
    <property type="match status" value="1"/>
</dbReference>
<keyword evidence="2" id="KW-1185">Reference proteome</keyword>
<dbReference type="GO" id="GO:0000287">
    <property type="term" value="F:magnesium ion binding"/>
    <property type="evidence" value="ECO:0007669"/>
    <property type="project" value="TreeGrafter"/>
</dbReference>
<sequence length="264" mass="30032">MAGKIRLIASDLDGTLLQNGQITCNEELFPLLDELKEQDVYFVPASGRQYGSLLKLFHKRHDKMLYLCENGALVMYQDQVIYKNQFEDSLALDICHTVYDNPCCEVLISGERTSYLIPKSEDYVRYVRDDVGNDVTIIQKPEEIMEPIIKVSYFTKAEDRDPVTADFQAKFKDSCQIVTSGNRWVDFAPNGTSKGSAMEHIGNLLNIAPDEMAAFGDNENDRTMLGYVGHPYIMENCNPTIRDIPGESCYRVEQTLRDLLKNMN</sequence>
<dbReference type="RefSeq" id="WP_154427752.1">
    <property type="nucleotide sequence ID" value="NZ_VUNI01000001.1"/>
</dbReference>
<dbReference type="SFLD" id="SFLDS00003">
    <property type="entry name" value="Haloacid_Dehalogenase"/>
    <property type="match status" value="1"/>
</dbReference>
<dbReference type="Pfam" id="PF08282">
    <property type="entry name" value="Hydrolase_3"/>
    <property type="match status" value="1"/>
</dbReference>
<evidence type="ECO:0000313" key="2">
    <source>
        <dbReference type="Proteomes" id="UP000474024"/>
    </source>
</evidence>
<dbReference type="InterPro" id="IPR036412">
    <property type="entry name" value="HAD-like_sf"/>
</dbReference>
<dbReference type="Proteomes" id="UP000474024">
    <property type="component" value="Unassembled WGS sequence"/>
</dbReference>
<dbReference type="AlphaFoldDB" id="A0A6L5YM21"/>
<dbReference type="GO" id="GO:0016791">
    <property type="term" value="F:phosphatase activity"/>
    <property type="evidence" value="ECO:0007669"/>
    <property type="project" value="UniProtKB-ARBA"/>
</dbReference>
<dbReference type="InterPro" id="IPR006379">
    <property type="entry name" value="HAD-SF_hydro_IIB"/>
</dbReference>
<dbReference type="GO" id="GO:0005829">
    <property type="term" value="C:cytosol"/>
    <property type="evidence" value="ECO:0007669"/>
    <property type="project" value="TreeGrafter"/>
</dbReference>
<evidence type="ECO:0000313" key="1">
    <source>
        <dbReference type="EMBL" id="MST73514.1"/>
    </source>
</evidence>
<dbReference type="InterPro" id="IPR000150">
    <property type="entry name" value="Cof"/>
</dbReference>
<dbReference type="SUPFAM" id="SSF56784">
    <property type="entry name" value="HAD-like"/>
    <property type="match status" value="1"/>
</dbReference>